<dbReference type="GO" id="GO:0016491">
    <property type="term" value="F:oxidoreductase activity"/>
    <property type="evidence" value="ECO:0007669"/>
    <property type="project" value="UniProtKB-KW"/>
</dbReference>
<dbReference type="RefSeq" id="WP_378416581.1">
    <property type="nucleotide sequence ID" value="NZ_JBHSFO010000004.1"/>
</dbReference>
<evidence type="ECO:0000256" key="1">
    <source>
        <dbReference type="ARBA" id="ARBA00022857"/>
    </source>
</evidence>
<gene>
    <name evidence="4" type="ORF">ACFO6S_10255</name>
</gene>
<dbReference type="InterPro" id="IPR020843">
    <property type="entry name" value="ER"/>
</dbReference>
<dbReference type="SUPFAM" id="SSF51735">
    <property type="entry name" value="NAD(P)-binding Rossmann-fold domains"/>
    <property type="match status" value="1"/>
</dbReference>
<dbReference type="Pfam" id="PF08240">
    <property type="entry name" value="ADH_N"/>
    <property type="match status" value="1"/>
</dbReference>
<dbReference type="Gene3D" id="3.40.50.720">
    <property type="entry name" value="NAD(P)-binding Rossmann-like Domain"/>
    <property type="match status" value="1"/>
</dbReference>
<dbReference type="InterPro" id="IPR036291">
    <property type="entry name" value="NAD(P)-bd_dom_sf"/>
</dbReference>
<keyword evidence="2 4" id="KW-0560">Oxidoreductase</keyword>
<protein>
    <submittedName>
        <fullName evidence="4">NADP-dependent oxidoreductase</fullName>
        <ecNumber evidence="4">1.-.-.-</ecNumber>
    </submittedName>
</protein>
<keyword evidence="1" id="KW-0521">NADP</keyword>
<dbReference type="EMBL" id="JBHSFO010000004">
    <property type="protein sequence ID" value="MFC4604065.1"/>
    <property type="molecule type" value="Genomic_DNA"/>
</dbReference>
<dbReference type="SMART" id="SM00829">
    <property type="entry name" value="PKS_ER"/>
    <property type="match status" value="1"/>
</dbReference>
<dbReference type="PANTHER" id="PTHR48106:SF18">
    <property type="entry name" value="QUINONE OXIDOREDUCTASE PIG3"/>
    <property type="match status" value="1"/>
</dbReference>
<name>A0ABV9FPT7_9NOCA</name>
<comment type="caution">
    <text evidence="4">The sequence shown here is derived from an EMBL/GenBank/DDBJ whole genome shotgun (WGS) entry which is preliminary data.</text>
</comment>
<dbReference type="InterPro" id="IPR013154">
    <property type="entry name" value="ADH-like_N"/>
</dbReference>
<sequence>MTRSVIAPTFGGPEVLTVVDEQVPPPGPGQVQVEVRAAGVNPADFKMYNGTFGTDPGTLPVRPGFEVSGVVVAVGDDGPFRVGDEVIAYTGAGGYAELLNVPATSVLAKPAALPWEQAAGLLTTGGTAVDALTNAAVDTGETVLIHGASGGVGSLAAQLAVARGATVVGTARASNHDYLRGLGVVPVEYGDGLVGRLRAAAPDGFDAAVDTIGTDEAVDASLELVADRSRIVTIAAFSRAAQDGFTAIGGGDPEGVRIRREARPRLVELAGQGKLVVEVAKTFPLDSAAQAHTELAQPHPRGKFVLVP</sequence>
<dbReference type="EC" id="1.-.-.-" evidence="4"/>
<dbReference type="Gene3D" id="3.90.180.10">
    <property type="entry name" value="Medium-chain alcohol dehydrogenases, catalytic domain"/>
    <property type="match status" value="1"/>
</dbReference>
<keyword evidence="5" id="KW-1185">Reference proteome</keyword>
<accession>A0ABV9FPT7</accession>
<dbReference type="CDD" id="cd05289">
    <property type="entry name" value="MDR_like_2"/>
    <property type="match status" value="1"/>
</dbReference>
<dbReference type="PANTHER" id="PTHR48106">
    <property type="entry name" value="QUINONE OXIDOREDUCTASE PIG3-RELATED"/>
    <property type="match status" value="1"/>
</dbReference>
<evidence type="ECO:0000313" key="5">
    <source>
        <dbReference type="Proteomes" id="UP001595914"/>
    </source>
</evidence>
<dbReference type="SUPFAM" id="SSF50129">
    <property type="entry name" value="GroES-like"/>
    <property type="match status" value="1"/>
</dbReference>
<reference evidence="5" key="1">
    <citation type="journal article" date="2019" name="Int. J. Syst. Evol. Microbiol.">
        <title>The Global Catalogue of Microorganisms (GCM) 10K type strain sequencing project: providing services to taxonomists for standard genome sequencing and annotation.</title>
        <authorList>
            <consortium name="The Broad Institute Genomics Platform"/>
            <consortium name="The Broad Institute Genome Sequencing Center for Infectious Disease"/>
            <person name="Wu L."/>
            <person name="Ma J."/>
        </authorList>
    </citation>
    <scope>NUCLEOTIDE SEQUENCE [LARGE SCALE GENOMIC DNA]</scope>
    <source>
        <strain evidence="5">CCUG 54520</strain>
    </source>
</reference>
<proteinExistence type="predicted"/>
<dbReference type="InterPro" id="IPR011032">
    <property type="entry name" value="GroES-like_sf"/>
</dbReference>
<dbReference type="Pfam" id="PF13602">
    <property type="entry name" value="ADH_zinc_N_2"/>
    <property type="match status" value="1"/>
</dbReference>
<evidence type="ECO:0000256" key="2">
    <source>
        <dbReference type="ARBA" id="ARBA00023002"/>
    </source>
</evidence>
<dbReference type="Proteomes" id="UP001595914">
    <property type="component" value="Unassembled WGS sequence"/>
</dbReference>
<evidence type="ECO:0000259" key="3">
    <source>
        <dbReference type="SMART" id="SM00829"/>
    </source>
</evidence>
<organism evidence="4 5">
    <name type="scientific">Rhodococcus kronopolitis</name>
    <dbReference type="NCBI Taxonomy" id="1460226"/>
    <lineage>
        <taxon>Bacteria</taxon>
        <taxon>Bacillati</taxon>
        <taxon>Actinomycetota</taxon>
        <taxon>Actinomycetes</taxon>
        <taxon>Mycobacteriales</taxon>
        <taxon>Nocardiaceae</taxon>
        <taxon>Rhodococcus</taxon>
    </lineage>
</organism>
<feature type="domain" description="Enoyl reductase (ER)" evidence="3">
    <location>
        <begin position="11"/>
        <end position="306"/>
    </location>
</feature>
<evidence type="ECO:0000313" key="4">
    <source>
        <dbReference type="EMBL" id="MFC4604065.1"/>
    </source>
</evidence>